<dbReference type="InterPro" id="IPR007658">
    <property type="entry name" value="DUF594"/>
</dbReference>
<dbReference type="AlphaFoldDB" id="A0A7J7HVZ4"/>
<keyword evidence="1" id="KW-0472">Membrane</keyword>
<evidence type="ECO:0000313" key="2">
    <source>
        <dbReference type="EMBL" id="KAF5956411.1"/>
    </source>
</evidence>
<keyword evidence="3" id="KW-1185">Reference proteome</keyword>
<organism evidence="2 3">
    <name type="scientific">Camellia sinensis</name>
    <name type="common">Tea plant</name>
    <name type="synonym">Thea sinensis</name>
    <dbReference type="NCBI Taxonomy" id="4442"/>
    <lineage>
        <taxon>Eukaryota</taxon>
        <taxon>Viridiplantae</taxon>
        <taxon>Streptophyta</taxon>
        <taxon>Embryophyta</taxon>
        <taxon>Tracheophyta</taxon>
        <taxon>Spermatophyta</taxon>
        <taxon>Magnoliopsida</taxon>
        <taxon>eudicotyledons</taxon>
        <taxon>Gunneridae</taxon>
        <taxon>Pentapetalae</taxon>
        <taxon>asterids</taxon>
        <taxon>Ericales</taxon>
        <taxon>Theaceae</taxon>
        <taxon>Camellia</taxon>
    </lineage>
</organism>
<comment type="caution">
    <text evidence="2">The sequence shown here is derived from an EMBL/GenBank/DDBJ whole genome shotgun (WGS) entry which is preliminary data.</text>
</comment>
<reference evidence="2 3" key="2">
    <citation type="submission" date="2020-07" db="EMBL/GenBank/DDBJ databases">
        <title>Genome assembly of wild tea tree DASZ reveals pedigree and selection history of tea varieties.</title>
        <authorList>
            <person name="Zhang W."/>
        </authorList>
    </citation>
    <scope>NUCLEOTIDE SEQUENCE [LARGE SCALE GENOMIC DNA]</scope>
    <source>
        <strain evidence="3">cv. G240</strain>
        <tissue evidence="2">Leaf</tissue>
    </source>
</reference>
<evidence type="ECO:0000313" key="3">
    <source>
        <dbReference type="Proteomes" id="UP000593564"/>
    </source>
</evidence>
<accession>A0A7J7HVZ4</accession>
<name>A0A7J7HVZ4_CAMSI</name>
<dbReference type="EMBL" id="JACBKZ010000002">
    <property type="protein sequence ID" value="KAF5956411.1"/>
    <property type="molecule type" value="Genomic_DNA"/>
</dbReference>
<sequence>MEERWKLLRTMWSSMICYAAMKAQTKAVTFSMFKPGVTIIFMTMILVANILLIVSQ</sequence>
<protein>
    <submittedName>
        <fullName evidence="2">Uncharacterized protein</fullName>
    </submittedName>
</protein>
<gene>
    <name evidence="2" type="ORF">HYC85_003636</name>
</gene>
<dbReference type="Pfam" id="PF04578">
    <property type="entry name" value="DUF594"/>
    <property type="match status" value="1"/>
</dbReference>
<feature type="transmembrane region" description="Helical" evidence="1">
    <location>
        <begin position="36"/>
        <end position="54"/>
    </location>
</feature>
<dbReference type="Proteomes" id="UP000593564">
    <property type="component" value="Unassembled WGS sequence"/>
</dbReference>
<evidence type="ECO:0000256" key="1">
    <source>
        <dbReference type="SAM" id="Phobius"/>
    </source>
</evidence>
<keyword evidence="1" id="KW-0812">Transmembrane</keyword>
<reference evidence="3" key="1">
    <citation type="journal article" date="2020" name="Nat. Commun.">
        <title>Genome assembly of wild tea tree DASZ reveals pedigree and selection history of tea varieties.</title>
        <authorList>
            <person name="Zhang W."/>
            <person name="Zhang Y."/>
            <person name="Qiu H."/>
            <person name="Guo Y."/>
            <person name="Wan H."/>
            <person name="Zhang X."/>
            <person name="Scossa F."/>
            <person name="Alseekh S."/>
            <person name="Zhang Q."/>
            <person name="Wang P."/>
            <person name="Xu L."/>
            <person name="Schmidt M.H."/>
            <person name="Jia X."/>
            <person name="Li D."/>
            <person name="Zhu A."/>
            <person name="Guo F."/>
            <person name="Chen W."/>
            <person name="Ni D."/>
            <person name="Usadel B."/>
            <person name="Fernie A.R."/>
            <person name="Wen W."/>
        </authorList>
    </citation>
    <scope>NUCLEOTIDE SEQUENCE [LARGE SCALE GENOMIC DNA]</scope>
    <source>
        <strain evidence="3">cv. G240</strain>
    </source>
</reference>
<proteinExistence type="predicted"/>
<keyword evidence="1" id="KW-1133">Transmembrane helix</keyword>